<dbReference type="GO" id="GO:0004370">
    <property type="term" value="F:glycerol kinase activity"/>
    <property type="evidence" value="ECO:0007669"/>
    <property type="project" value="TreeGrafter"/>
</dbReference>
<evidence type="ECO:0000256" key="5">
    <source>
        <dbReference type="ARBA" id="ARBA00022840"/>
    </source>
</evidence>
<dbReference type="GeneID" id="96910285"/>
<dbReference type="CDD" id="cd07769">
    <property type="entry name" value="ASKHA_NBD_FGGY_GK"/>
    <property type="match status" value="1"/>
</dbReference>
<dbReference type="GO" id="GO:0005829">
    <property type="term" value="C:cytosol"/>
    <property type="evidence" value="ECO:0007669"/>
    <property type="project" value="TreeGrafter"/>
</dbReference>
<evidence type="ECO:0000256" key="2">
    <source>
        <dbReference type="ARBA" id="ARBA00022679"/>
    </source>
</evidence>
<evidence type="ECO:0000256" key="1">
    <source>
        <dbReference type="ARBA" id="ARBA00009156"/>
    </source>
</evidence>
<dbReference type="InterPro" id="IPR000577">
    <property type="entry name" value="Carb_kinase_FGGY"/>
</dbReference>
<dbReference type="InterPro" id="IPR018484">
    <property type="entry name" value="FGGY_N"/>
</dbReference>
<dbReference type="RefSeq" id="WP_091759902.1">
    <property type="nucleotide sequence ID" value="NZ_BJVX01000001.1"/>
</dbReference>
<dbReference type="Gene3D" id="3.30.420.40">
    <property type="match status" value="2"/>
</dbReference>
<dbReference type="PANTHER" id="PTHR10196:SF69">
    <property type="entry name" value="GLYCEROL KINASE"/>
    <property type="match status" value="1"/>
</dbReference>
<dbReference type="InterPro" id="IPR043129">
    <property type="entry name" value="ATPase_NBD"/>
</dbReference>
<keyword evidence="2" id="KW-0808">Transferase</keyword>
<reference evidence="8" key="1">
    <citation type="submission" date="2019-08" db="EMBL/GenBank/DDBJ databases">
        <title>Marinilactibacillus psychrotolerans M13-2T whole genome sequencing project.</title>
        <authorList>
            <person name="Ishikawa M."/>
            <person name="Suzuki T."/>
            <person name="Matsutani M."/>
        </authorList>
    </citation>
    <scope>NUCLEOTIDE SEQUENCE</scope>
    <source>
        <strain evidence="8">M13-2T</strain>
    </source>
</reference>
<proteinExistence type="inferred from homology"/>
<evidence type="ECO:0000259" key="7">
    <source>
        <dbReference type="Pfam" id="PF02782"/>
    </source>
</evidence>
<evidence type="ECO:0000256" key="3">
    <source>
        <dbReference type="ARBA" id="ARBA00022741"/>
    </source>
</evidence>
<feature type="domain" description="Carbohydrate kinase FGGY C-terminal" evidence="7">
    <location>
        <begin position="258"/>
        <end position="444"/>
    </location>
</feature>
<evidence type="ECO:0000256" key="4">
    <source>
        <dbReference type="ARBA" id="ARBA00022777"/>
    </source>
</evidence>
<dbReference type="AlphaFoldDB" id="A0AAV3WQY4"/>
<dbReference type="GO" id="GO:0019563">
    <property type="term" value="P:glycerol catabolic process"/>
    <property type="evidence" value="ECO:0007669"/>
    <property type="project" value="TreeGrafter"/>
</dbReference>
<evidence type="ECO:0000313" key="8">
    <source>
        <dbReference type="EMBL" id="GEQ34793.1"/>
    </source>
</evidence>
<dbReference type="Proteomes" id="UP000887127">
    <property type="component" value="Unassembled WGS sequence"/>
</dbReference>
<dbReference type="Pfam" id="PF02782">
    <property type="entry name" value="FGGY_C"/>
    <property type="match status" value="1"/>
</dbReference>
<name>A0AAV3WQY4_9LACT</name>
<sequence>MHKKEDYRVIIDQSTSGTKLLLVSINEEGVPLIKKRIDRSHKQIYPQKGWVEHDPLEILENVKSLFSQLLDETVLQKEDIKSISLTNQRETIILWDKNTGKPLHNAMVWQCNRSLDICKQLINRGKEAIVQKKTGLKIDTYFSAPKLSWLFQSFPAIRQDQNLAVGTMDSWLIWNLTNRKIFATDSSNASRTLLYNIHTESWDKELCELFDTPIESLPEVYSSDSQFGSFEGIPIVGVIADSQGALYGQGLTEKGDVKATLGTGCSVLMQIESDLDSGNETILKTIGWKTHNKTSYALEGIIRSCTDTLNWMSNELGLFETVSEGSEKAFSIPDSDGVYIVPAQLGLGAPFWEPEPNGAILGLGRNSTKNHIIRAGFDTIVYQIKAVIDVMEVTSQIEVKKINVDGGAIKNNHLMQLLADVLQKNIVLNTKEEMSALGALNLAVKLKTENEKPTIFYPTTDKSNDYKQWFDVVNKYL</sequence>
<evidence type="ECO:0000313" key="9">
    <source>
        <dbReference type="Proteomes" id="UP000887127"/>
    </source>
</evidence>
<gene>
    <name evidence="8" type="primary">glpK_1</name>
    <name evidence="8" type="ORF">M132T_03010</name>
</gene>
<dbReference type="Pfam" id="PF00370">
    <property type="entry name" value="FGGY_N"/>
    <property type="match status" value="1"/>
</dbReference>
<comment type="caution">
    <text evidence="8">The sequence shown here is derived from an EMBL/GenBank/DDBJ whole genome shotgun (WGS) entry which is preliminary data.</text>
</comment>
<keyword evidence="5" id="KW-0067">ATP-binding</keyword>
<dbReference type="GO" id="GO:0005524">
    <property type="term" value="F:ATP binding"/>
    <property type="evidence" value="ECO:0007669"/>
    <property type="project" value="UniProtKB-KW"/>
</dbReference>
<evidence type="ECO:0000259" key="6">
    <source>
        <dbReference type="Pfam" id="PF00370"/>
    </source>
</evidence>
<keyword evidence="4 8" id="KW-0418">Kinase</keyword>
<dbReference type="PIRSF" id="PIRSF000538">
    <property type="entry name" value="GlpK"/>
    <property type="match status" value="1"/>
</dbReference>
<protein>
    <submittedName>
        <fullName evidence="8">Glycerol kinase</fullName>
    </submittedName>
</protein>
<comment type="similarity">
    <text evidence="1">Belongs to the FGGY kinase family.</text>
</comment>
<dbReference type="SUPFAM" id="SSF53067">
    <property type="entry name" value="Actin-like ATPase domain"/>
    <property type="match status" value="2"/>
</dbReference>
<keyword evidence="3" id="KW-0547">Nucleotide-binding</keyword>
<organism evidence="8 9">
    <name type="scientific">Marinilactibacillus psychrotolerans</name>
    <dbReference type="NCBI Taxonomy" id="191770"/>
    <lineage>
        <taxon>Bacteria</taxon>
        <taxon>Bacillati</taxon>
        <taxon>Bacillota</taxon>
        <taxon>Bacilli</taxon>
        <taxon>Lactobacillales</taxon>
        <taxon>Carnobacteriaceae</taxon>
        <taxon>Marinilactibacillus</taxon>
    </lineage>
</organism>
<accession>A0AAV3WQY4</accession>
<dbReference type="EMBL" id="BKBI01000002">
    <property type="protein sequence ID" value="GEQ34793.1"/>
    <property type="molecule type" value="Genomic_DNA"/>
</dbReference>
<dbReference type="PANTHER" id="PTHR10196">
    <property type="entry name" value="SUGAR KINASE"/>
    <property type="match status" value="1"/>
</dbReference>
<dbReference type="InterPro" id="IPR018485">
    <property type="entry name" value="FGGY_C"/>
</dbReference>
<feature type="domain" description="Carbohydrate kinase FGGY N-terminal" evidence="6">
    <location>
        <begin position="8"/>
        <end position="230"/>
    </location>
</feature>